<dbReference type="EMBL" id="JAHXZJ010000747">
    <property type="protein sequence ID" value="KAH0557487.1"/>
    <property type="molecule type" value="Genomic_DNA"/>
</dbReference>
<reference evidence="1 2" key="1">
    <citation type="journal article" date="2021" name="J. Hered.">
        <title>A chromosome-level genome assembly of the parasitoid wasp, Cotesia glomerata (Hymenoptera: Braconidae).</title>
        <authorList>
            <person name="Pinto B.J."/>
            <person name="Weis J.J."/>
            <person name="Gamble T."/>
            <person name="Ode P.J."/>
            <person name="Paul R."/>
            <person name="Zaspel J.M."/>
        </authorList>
    </citation>
    <scope>NUCLEOTIDE SEQUENCE [LARGE SCALE GENOMIC DNA]</scope>
    <source>
        <strain evidence="1">CgM1</strain>
    </source>
</reference>
<keyword evidence="2" id="KW-1185">Reference proteome</keyword>
<comment type="caution">
    <text evidence="1">The sequence shown here is derived from an EMBL/GenBank/DDBJ whole genome shotgun (WGS) entry which is preliminary data.</text>
</comment>
<protein>
    <submittedName>
        <fullName evidence="1">Uncharacterized protein</fullName>
    </submittedName>
</protein>
<dbReference type="Proteomes" id="UP000826195">
    <property type="component" value="Unassembled WGS sequence"/>
</dbReference>
<evidence type="ECO:0000313" key="1">
    <source>
        <dbReference type="EMBL" id="KAH0557487.1"/>
    </source>
</evidence>
<sequence>MTFFGTDYFLTCVRVASRSDEILHALVVDGPRPEREVYLLAQFRTLSRIPMPIALRGMIDDYNRARFRRTQALLFGEISPELFRSPHYYPGDMIPIIHLAYGLLDLVNVNEA</sequence>
<organism evidence="1 2">
    <name type="scientific">Cotesia glomerata</name>
    <name type="common">Lepidopteran parasitic wasp</name>
    <name type="synonym">Apanteles glomeratus</name>
    <dbReference type="NCBI Taxonomy" id="32391"/>
    <lineage>
        <taxon>Eukaryota</taxon>
        <taxon>Metazoa</taxon>
        <taxon>Ecdysozoa</taxon>
        <taxon>Arthropoda</taxon>
        <taxon>Hexapoda</taxon>
        <taxon>Insecta</taxon>
        <taxon>Pterygota</taxon>
        <taxon>Neoptera</taxon>
        <taxon>Endopterygota</taxon>
        <taxon>Hymenoptera</taxon>
        <taxon>Apocrita</taxon>
        <taxon>Ichneumonoidea</taxon>
        <taxon>Braconidae</taxon>
        <taxon>Microgastrinae</taxon>
        <taxon>Cotesia</taxon>
    </lineage>
</organism>
<evidence type="ECO:0000313" key="2">
    <source>
        <dbReference type="Proteomes" id="UP000826195"/>
    </source>
</evidence>
<gene>
    <name evidence="1" type="ORF">KQX54_006895</name>
</gene>
<proteinExistence type="predicted"/>
<name>A0AAV7ITK8_COTGL</name>
<dbReference type="AlphaFoldDB" id="A0AAV7ITK8"/>
<accession>A0AAV7ITK8</accession>